<name>A0AAE1A763_9GAST</name>
<reference evidence="1" key="1">
    <citation type="journal article" date="2023" name="G3 (Bethesda)">
        <title>A reference genome for the long-term kleptoplast-retaining sea slug Elysia crispata morphotype clarki.</title>
        <authorList>
            <person name="Eastman K.E."/>
            <person name="Pendleton A.L."/>
            <person name="Shaikh M.A."/>
            <person name="Suttiyut T."/>
            <person name="Ogas R."/>
            <person name="Tomko P."/>
            <person name="Gavelis G."/>
            <person name="Widhalm J.R."/>
            <person name="Wisecaver J.H."/>
        </authorList>
    </citation>
    <scope>NUCLEOTIDE SEQUENCE</scope>
    <source>
        <strain evidence="1">ECLA1</strain>
    </source>
</reference>
<protein>
    <submittedName>
        <fullName evidence="1">Uncharacterized protein</fullName>
    </submittedName>
</protein>
<keyword evidence="2" id="KW-1185">Reference proteome</keyword>
<gene>
    <name evidence="1" type="ORF">RRG08_020572</name>
</gene>
<comment type="caution">
    <text evidence="1">The sequence shown here is derived from an EMBL/GenBank/DDBJ whole genome shotgun (WGS) entry which is preliminary data.</text>
</comment>
<evidence type="ECO:0000313" key="2">
    <source>
        <dbReference type="Proteomes" id="UP001283361"/>
    </source>
</evidence>
<dbReference type="Proteomes" id="UP001283361">
    <property type="component" value="Unassembled WGS sequence"/>
</dbReference>
<evidence type="ECO:0000313" key="1">
    <source>
        <dbReference type="EMBL" id="KAK3781881.1"/>
    </source>
</evidence>
<proteinExistence type="predicted"/>
<organism evidence="1 2">
    <name type="scientific">Elysia crispata</name>
    <name type="common">lettuce slug</name>
    <dbReference type="NCBI Taxonomy" id="231223"/>
    <lineage>
        <taxon>Eukaryota</taxon>
        <taxon>Metazoa</taxon>
        <taxon>Spiralia</taxon>
        <taxon>Lophotrochozoa</taxon>
        <taxon>Mollusca</taxon>
        <taxon>Gastropoda</taxon>
        <taxon>Heterobranchia</taxon>
        <taxon>Euthyneura</taxon>
        <taxon>Panpulmonata</taxon>
        <taxon>Sacoglossa</taxon>
        <taxon>Placobranchoidea</taxon>
        <taxon>Plakobranchidae</taxon>
        <taxon>Elysia</taxon>
    </lineage>
</organism>
<dbReference type="AlphaFoldDB" id="A0AAE1A763"/>
<dbReference type="EMBL" id="JAWDGP010002576">
    <property type="protein sequence ID" value="KAK3781881.1"/>
    <property type="molecule type" value="Genomic_DNA"/>
</dbReference>
<accession>A0AAE1A763</accession>
<sequence length="162" mass="18775">MTLFRGGWDVFPYRLYVYLSLREEIERASLHQSARGREGLRMRKLTLEELVLICLCRKVKDMALALKDTADGGNLLMQVFVQMRRKRLVRTKLIPNLATAIFTANLWAPRRKTIRLHKLVETKAACQKLRASYTFRLLLGTCWQILGFVDKITVNSNPVHNS</sequence>